<protein>
    <submittedName>
        <fullName evidence="2">Uncharacterized protein</fullName>
    </submittedName>
</protein>
<accession>A0A2P2P4I8</accession>
<proteinExistence type="predicted"/>
<feature type="compositionally biased region" description="Basic and acidic residues" evidence="1">
    <location>
        <begin position="17"/>
        <end position="27"/>
    </location>
</feature>
<evidence type="ECO:0000256" key="1">
    <source>
        <dbReference type="SAM" id="MobiDB-lite"/>
    </source>
</evidence>
<sequence>MPYNKVKTGTQTLRVRKNLEGRETMSL</sequence>
<organism evidence="2">
    <name type="scientific">Rhizophora mucronata</name>
    <name type="common">Asiatic mangrove</name>
    <dbReference type="NCBI Taxonomy" id="61149"/>
    <lineage>
        <taxon>Eukaryota</taxon>
        <taxon>Viridiplantae</taxon>
        <taxon>Streptophyta</taxon>
        <taxon>Embryophyta</taxon>
        <taxon>Tracheophyta</taxon>
        <taxon>Spermatophyta</taxon>
        <taxon>Magnoliopsida</taxon>
        <taxon>eudicotyledons</taxon>
        <taxon>Gunneridae</taxon>
        <taxon>Pentapetalae</taxon>
        <taxon>rosids</taxon>
        <taxon>fabids</taxon>
        <taxon>Malpighiales</taxon>
        <taxon>Rhizophoraceae</taxon>
        <taxon>Rhizophora</taxon>
    </lineage>
</organism>
<evidence type="ECO:0000313" key="2">
    <source>
        <dbReference type="EMBL" id="MBX49563.1"/>
    </source>
</evidence>
<feature type="region of interest" description="Disordered" evidence="1">
    <location>
        <begin position="1"/>
        <end position="27"/>
    </location>
</feature>
<reference evidence="2" key="1">
    <citation type="submission" date="2018-02" db="EMBL/GenBank/DDBJ databases">
        <title>Rhizophora mucronata_Transcriptome.</title>
        <authorList>
            <person name="Meera S.P."/>
            <person name="Sreeshan A."/>
            <person name="Augustine A."/>
        </authorList>
    </citation>
    <scope>NUCLEOTIDE SEQUENCE</scope>
    <source>
        <tissue evidence="2">Leaf</tissue>
    </source>
</reference>
<name>A0A2P2P4I8_RHIMU</name>
<dbReference type="AlphaFoldDB" id="A0A2P2P4I8"/>
<dbReference type="EMBL" id="GGEC01069079">
    <property type="protein sequence ID" value="MBX49563.1"/>
    <property type="molecule type" value="Transcribed_RNA"/>
</dbReference>